<feature type="transmembrane region" description="Helical" evidence="1">
    <location>
        <begin position="122"/>
        <end position="143"/>
    </location>
</feature>
<proteinExistence type="predicted"/>
<reference evidence="3" key="1">
    <citation type="journal article" date="2019" name="Int. J. Syst. Evol. Microbiol.">
        <title>The Global Catalogue of Microorganisms (GCM) 10K type strain sequencing project: providing services to taxonomists for standard genome sequencing and annotation.</title>
        <authorList>
            <consortium name="The Broad Institute Genomics Platform"/>
            <consortium name="The Broad Institute Genome Sequencing Center for Infectious Disease"/>
            <person name="Wu L."/>
            <person name="Ma J."/>
        </authorList>
    </citation>
    <scope>NUCLEOTIDE SEQUENCE [LARGE SCALE GENOMIC DNA]</scope>
    <source>
        <strain evidence="3">2902at01</strain>
    </source>
</reference>
<evidence type="ECO:0000313" key="2">
    <source>
        <dbReference type="EMBL" id="MFC4108307.1"/>
    </source>
</evidence>
<feature type="transmembrane region" description="Helical" evidence="1">
    <location>
        <begin position="14"/>
        <end position="38"/>
    </location>
</feature>
<evidence type="ECO:0000256" key="1">
    <source>
        <dbReference type="SAM" id="Phobius"/>
    </source>
</evidence>
<protein>
    <recommendedName>
        <fullName evidence="4">ABC-type transport system involved in multi-copper enzyme maturation, permease component</fullName>
    </recommendedName>
</protein>
<feature type="transmembrane region" description="Helical" evidence="1">
    <location>
        <begin position="240"/>
        <end position="258"/>
    </location>
</feature>
<keyword evidence="1" id="KW-1133">Transmembrane helix</keyword>
<keyword evidence="1" id="KW-0472">Membrane</keyword>
<dbReference type="Proteomes" id="UP001595868">
    <property type="component" value="Unassembled WGS sequence"/>
</dbReference>
<feature type="transmembrane region" description="Helical" evidence="1">
    <location>
        <begin position="44"/>
        <end position="66"/>
    </location>
</feature>
<accession>A0ABV8KQW2</accession>
<name>A0ABV8KQW2_9ACTN</name>
<keyword evidence="3" id="KW-1185">Reference proteome</keyword>
<keyword evidence="1" id="KW-0812">Transmembrane</keyword>
<dbReference type="EMBL" id="JBHSBN010000014">
    <property type="protein sequence ID" value="MFC4108307.1"/>
    <property type="molecule type" value="Genomic_DNA"/>
</dbReference>
<sequence>MTGRILRIELRRSVAVGFALLSLVVGTALLLSATGLFAGRWMQLAIATRTMLVVLWPLTLAAGAWLGRRDARARVVELFASTARPRWQRVLPAAVALAATVVTGYVLMFLIGTAWVVPSSRYFPVTALAVVAVGAVSLVAAGWLGMAAGRAMPRLITAPALAVLGILVVGLLPDYVSSRNLVDPAADPDPAALLLNPAYGGSLHDFQTVAARVNLTQLLWLAALAGTGLLLAAAASRRSVAVAVLPAVLGAGLAVPFLPAGGYDAAAVADPGAVEPVCDDDGPQVCVARVHAALLPDVTGPARRVLAMMAAKLPDAPTRAIETSRVPDSGRAVRAGVSVRHAADTVVFDSPTIGSTGHAEFDDDFLSQLLEAPWRQECRDGRDDIDAYLFRLVAADWLAGQPLTPQDWWNPEERARAERAHQILTGLPEPEQRRRMAAARDAALACRPGDLLPILTTGTP</sequence>
<feature type="transmembrane region" description="Helical" evidence="1">
    <location>
        <begin position="90"/>
        <end position="116"/>
    </location>
</feature>
<feature type="transmembrane region" description="Helical" evidence="1">
    <location>
        <begin position="155"/>
        <end position="172"/>
    </location>
</feature>
<gene>
    <name evidence="2" type="ORF">ACFOX0_20530</name>
</gene>
<organism evidence="2 3">
    <name type="scientific">Micromonospora zhanjiangensis</name>
    <dbReference type="NCBI Taxonomy" id="1522057"/>
    <lineage>
        <taxon>Bacteria</taxon>
        <taxon>Bacillati</taxon>
        <taxon>Actinomycetota</taxon>
        <taxon>Actinomycetes</taxon>
        <taxon>Micromonosporales</taxon>
        <taxon>Micromonosporaceae</taxon>
        <taxon>Micromonospora</taxon>
    </lineage>
</organism>
<dbReference type="RefSeq" id="WP_377548361.1">
    <property type="nucleotide sequence ID" value="NZ_JBHSBN010000014.1"/>
</dbReference>
<comment type="caution">
    <text evidence="2">The sequence shown here is derived from an EMBL/GenBank/DDBJ whole genome shotgun (WGS) entry which is preliminary data.</text>
</comment>
<evidence type="ECO:0000313" key="3">
    <source>
        <dbReference type="Proteomes" id="UP001595868"/>
    </source>
</evidence>
<feature type="transmembrane region" description="Helical" evidence="1">
    <location>
        <begin position="215"/>
        <end position="233"/>
    </location>
</feature>
<evidence type="ECO:0008006" key="4">
    <source>
        <dbReference type="Google" id="ProtNLM"/>
    </source>
</evidence>